<dbReference type="SUPFAM" id="SSF51735">
    <property type="entry name" value="NAD(P)-binding Rossmann-fold domains"/>
    <property type="match status" value="1"/>
</dbReference>
<dbReference type="Gene3D" id="3.40.50.720">
    <property type="entry name" value="NAD(P)-binding Rossmann-like Domain"/>
    <property type="match status" value="1"/>
</dbReference>
<protein>
    <recommendedName>
        <fullName evidence="3">Bifunctional 3-dehydroquinate dehydratase/shikimate dehydrogenase, chloroplastic-like</fullName>
    </recommendedName>
</protein>
<evidence type="ECO:0008006" key="3">
    <source>
        <dbReference type="Google" id="ProtNLM"/>
    </source>
</evidence>
<proteinExistence type="predicted"/>
<name>A0A822YRQ9_NELNU</name>
<accession>A0A822YRQ9</accession>
<dbReference type="Proteomes" id="UP000607653">
    <property type="component" value="Unassembled WGS sequence"/>
</dbReference>
<dbReference type="EMBL" id="DUZY01000003">
    <property type="protein sequence ID" value="DAD33466.1"/>
    <property type="molecule type" value="Genomic_DNA"/>
</dbReference>
<organism evidence="1 2">
    <name type="scientific">Nelumbo nucifera</name>
    <name type="common">Sacred lotus</name>
    <dbReference type="NCBI Taxonomy" id="4432"/>
    <lineage>
        <taxon>Eukaryota</taxon>
        <taxon>Viridiplantae</taxon>
        <taxon>Streptophyta</taxon>
        <taxon>Embryophyta</taxon>
        <taxon>Tracheophyta</taxon>
        <taxon>Spermatophyta</taxon>
        <taxon>Magnoliopsida</taxon>
        <taxon>Proteales</taxon>
        <taxon>Nelumbonaceae</taxon>
        <taxon>Nelumbo</taxon>
    </lineage>
</organism>
<dbReference type="GO" id="GO:0004764">
    <property type="term" value="F:shikimate 3-dehydrogenase (NADP+) activity"/>
    <property type="evidence" value="ECO:0007669"/>
    <property type="project" value="InterPro"/>
</dbReference>
<sequence>MFVLVGAGGAGRALAFGAKSRGARLIIFDIDYDRAKSLACSVSGVAHPYKDIAKFRPERGAILANATPLGMRPNKDRIPVAEDTLGVYQLVFDSVYIPRKTQLLKEAEAAGALIVSGVEIFLLQAIGQFDLFTGGEAPEGFMREIVLAKF</sequence>
<keyword evidence="2" id="KW-1185">Reference proteome</keyword>
<evidence type="ECO:0000313" key="1">
    <source>
        <dbReference type="EMBL" id="DAD33466.1"/>
    </source>
</evidence>
<dbReference type="InterPro" id="IPR036291">
    <property type="entry name" value="NAD(P)-bd_dom_sf"/>
</dbReference>
<dbReference type="PANTHER" id="PTHR21089">
    <property type="entry name" value="SHIKIMATE DEHYDROGENASE"/>
    <property type="match status" value="1"/>
</dbReference>
<reference evidence="1 2" key="1">
    <citation type="journal article" date="2020" name="Mol. Biol. Evol.">
        <title>Distinct Expression and Methylation Patterns for Genes with Different Fates following a Single Whole-Genome Duplication in Flowering Plants.</title>
        <authorList>
            <person name="Shi T."/>
            <person name="Rahmani R.S."/>
            <person name="Gugger P.F."/>
            <person name="Wang M."/>
            <person name="Li H."/>
            <person name="Zhang Y."/>
            <person name="Li Z."/>
            <person name="Wang Q."/>
            <person name="Van de Peer Y."/>
            <person name="Marchal K."/>
            <person name="Chen J."/>
        </authorList>
    </citation>
    <scope>NUCLEOTIDE SEQUENCE [LARGE SCALE GENOMIC DNA]</scope>
    <source>
        <tissue evidence="1">Leaf</tissue>
    </source>
</reference>
<dbReference type="AlphaFoldDB" id="A0A822YRQ9"/>
<dbReference type="InterPro" id="IPR022893">
    <property type="entry name" value="Shikimate_DH_fam"/>
</dbReference>
<comment type="caution">
    <text evidence="1">The sequence shown here is derived from an EMBL/GenBank/DDBJ whole genome shotgun (WGS) entry which is preliminary data.</text>
</comment>
<gene>
    <name evidence="1" type="ORF">HUJ06_012317</name>
</gene>
<evidence type="ECO:0000313" key="2">
    <source>
        <dbReference type="Proteomes" id="UP000607653"/>
    </source>
</evidence>
<dbReference type="PANTHER" id="PTHR21089:SF10">
    <property type="entry name" value="BIFUNCTIONAL 3-DEHYDROQUINATE DEHYDRATASE_SHIKIMATE DEHYDROGENASE, CHLOROPLASTIC-LIKE ISOFORM X1"/>
    <property type="match status" value="1"/>
</dbReference>